<accession>A0A365XR58</accession>
<sequence length="125" mass="14741">MMYEVDIANKETVVFVNSIRAKNLKGFCWLWFNLPGIIRSVKRHHGAYECIPALVSPLQIVMVSYWLSYRELGEYYQSDWHRRFIRFTTKNPTALGMFFESYAAEKSGRYINGVFGLGKNFRRKI</sequence>
<organism evidence="1 2">
    <name type="scientific">Chitinophaga flava</name>
    <dbReference type="NCBI Taxonomy" id="2259036"/>
    <lineage>
        <taxon>Bacteria</taxon>
        <taxon>Pseudomonadati</taxon>
        <taxon>Bacteroidota</taxon>
        <taxon>Chitinophagia</taxon>
        <taxon>Chitinophagales</taxon>
        <taxon>Chitinophagaceae</taxon>
        <taxon>Chitinophaga</taxon>
    </lineage>
</organism>
<keyword evidence="2" id="KW-1185">Reference proteome</keyword>
<proteinExistence type="predicted"/>
<dbReference type="AlphaFoldDB" id="A0A365XR58"/>
<evidence type="ECO:0000313" key="1">
    <source>
        <dbReference type="EMBL" id="RBL88214.1"/>
    </source>
</evidence>
<evidence type="ECO:0000313" key="2">
    <source>
        <dbReference type="Proteomes" id="UP000253410"/>
    </source>
</evidence>
<reference evidence="1 2" key="1">
    <citation type="submission" date="2018-05" db="EMBL/GenBank/DDBJ databases">
        <title>Chitinophaga sp. K3CV102501T nov., isolated from isolated from a monsoon evergreen broad-leaved forest soil.</title>
        <authorList>
            <person name="Lv Y."/>
        </authorList>
    </citation>
    <scope>NUCLEOTIDE SEQUENCE [LARGE SCALE GENOMIC DNA]</scope>
    <source>
        <strain evidence="1 2">GDMCC 1.1325</strain>
    </source>
</reference>
<dbReference type="RefSeq" id="WP_113616966.1">
    <property type="nucleotide sequence ID" value="NZ_QFFJ01000002.1"/>
</dbReference>
<protein>
    <recommendedName>
        <fullName evidence="3">DUF4188 domain-containing protein</fullName>
    </recommendedName>
</protein>
<name>A0A365XR58_9BACT</name>
<dbReference type="OrthoDB" id="670605at2"/>
<comment type="caution">
    <text evidence="1">The sequence shown here is derived from an EMBL/GenBank/DDBJ whole genome shotgun (WGS) entry which is preliminary data.</text>
</comment>
<dbReference type="Proteomes" id="UP000253410">
    <property type="component" value="Unassembled WGS sequence"/>
</dbReference>
<dbReference type="EMBL" id="QFFJ01000002">
    <property type="protein sequence ID" value="RBL88214.1"/>
    <property type="molecule type" value="Genomic_DNA"/>
</dbReference>
<gene>
    <name evidence="1" type="ORF">DF182_16570</name>
</gene>
<evidence type="ECO:0008006" key="3">
    <source>
        <dbReference type="Google" id="ProtNLM"/>
    </source>
</evidence>